<evidence type="ECO:0000313" key="4">
    <source>
        <dbReference type="Proteomes" id="UP000000598"/>
    </source>
</evidence>
<dbReference type="KEGG" id="kla:KLLA0_C09867g"/>
<keyword evidence="4" id="KW-1185">Reference proteome</keyword>
<keyword evidence="2" id="KW-0812">Transmembrane</keyword>
<reference evidence="3 4" key="1">
    <citation type="journal article" date="2004" name="Nature">
        <title>Genome evolution in yeasts.</title>
        <authorList>
            <consortium name="Genolevures"/>
            <person name="Dujon B."/>
            <person name="Sherman D."/>
            <person name="Fischer G."/>
            <person name="Durrens P."/>
            <person name="Casaregola S."/>
            <person name="Lafontaine I."/>
            <person name="de Montigny J."/>
            <person name="Marck C."/>
            <person name="Neuveglise C."/>
            <person name="Talla E."/>
            <person name="Goffard N."/>
            <person name="Frangeul L."/>
            <person name="Aigle M."/>
            <person name="Anthouard V."/>
            <person name="Babour A."/>
            <person name="Barbe V."/>
            <person name="Barnay S."/>
            <person name="Blanchin S."/>
            <person name="Beckerich J.M."/>
            <person name="Beyne E."/>
            <person name="Bleykasten C."/>
            <person name="Boisrame A."/>
            <person name="Boyer J."/>
            <person name="Cattolico L."/>
            <person name="Confanioleri F."/>
            <person name="de Daruvar A."/>
            <person name="Despons L."/>
            <person name="Fabre E."/>
            <person name="Fairhead C."/>
            <person name="Ferry-Dumazet H."/>
            <person name="Groppi A."/>
            <person name="Hantraye F."/>
            <person name="Hennequin C."/>
            <person name="Jauniaux N."/>
            <person name="Joyet P."/>
            <person name="Kachouri R."/>
            <person name="Kerrest A."/>
            <person name="Koszul R."/>
            <person name="Lemaire M."/>
            <person name="Lesur I."/>
            <person name="Ma L."/>
            <person name="Muller H."/>
            <person name="Nicaud J.M."/>
            <person name="Nikolski M."/>
            <person name="Oztas S."/>
            <person name="Ozier-Kalogeropoulos O."/>
            <person name="Pellenz S."/>
            <person name="Potier S."/>
            <person name="Richard G.F."/>
            <person name="Straub M.L."/>
            <person name="Suleau A."/>
            <person name="Swennene D."/>
            <person name="Tekaia F."/>
            <person name="Wesolowski-Louvel M."/>
            <person name="Westhof E."/>
            <person name="Wirth B."/>
            <person name="Zeniou-Meyer M."/>
            <person name="Zivanovic I."/>
            <person name="Bolotin-Fukuhara M."/>
            <person name="Thierry A."/>
            <person name="Bouchier C."/>
            <person name="Caudron B."/>
            <person name="Scarpelli C."/>
            <person name="Gaillardin C."/>
            <person name="Weissenbach J."/>
            <person name="Wincker P."/>
            <person name="Souciet J.L."/>
        </authorList>
    </citation>
    <scope>NUCLEOTIDE SEQUENCE [LARGE SCALE GENOMIC DNA]</scope>
    <source>
        <strain evidence="4">ATCC 8585 / CBS 2359 / DSM 70799 / NBRC 1267 / NRRL Y-1140 / WM37</strain>
    </source>
</reference>
<dbReference type="OMA" id="CNDEEVY"/>
<gene>
    <name evidence="3" type="ORF">KLLA0_C09867g</name>
</gene>
<name>Q6CTV1_KLULA</name>
<evidence type="ECO:0000256" key="2">
    <source>
        <dbReference type="SAM" id="Phobius"/>
    </source>
</evidence>
<keyword evidence="2" id="KW-1133">Transmembrane helix</keyword>
<feature type="transmembrane region" description="Helical" evidence="2">
    <location>
        <begin position="355"/>
        <end position="374"/>
    </location>
</feature>
<evidence type="ECO:0000313" key="3">
    <source>
        <dbReference type="EMBL" id="CAH01489.1"/>
    </source>
</evidence>
<dbReference type="InParanoid" id="Q6CTV1"/>
<evidence type="ECO:0000256" key="1">
    <source>
        <dbReference type="SAM" id="MobiDB-lite"/>
    </source>
</evidence>
<dbReference type="EMBL" id="CR382123">
    <property type="protein sequence ID" value="CAH01489.1"/>
    <property type="molecule type" value="Genomic_DNA"/>
</dbReference>
<organism evidence="3 4">
    <name type="scientific">Kluyveromyces lactis (strain ATCC 8585 / CBS 2359 / DSM 70799 / NBRC 1267 / NRRL Y-1140 / WM37)</name>
    <name type="common">Yeast</name>
    <name type="synonym">Candida sphaerica</name>
    <dbReference type="NCBI Taxonomy" id="284590"/>
    <lineage>
        <taxon>Eukaryota</taxon>
        <taxon>Fungi</taxon>
        <taxon>Dikarya</taxon>
        <taxon>Ascomycota</taxon>
        <taxon>Saccharomycotina</taxon>
        <taxon>Saccharomycetes</taxon>
        <taxon>Saccharomycetales</taxon>
        <taxon>Saccharomycetaceae</taxon>
        <taxon>Kluyveromyces</taxon>
    </lineage>
</organism>
<dbReference type="PaxDb" id="284590-Q6CTV1"/>
<protein>
    <submittedName>
        <fullName evidence="3">KLLA0C09867p</fullName>
    </submittedName>
</protein>
<proteinExistence type="predicted"/>
<dbReference type="Proteomes" id="UP000000598">
    <property type="component" value="Chromosome C"/>
</dbReference>
<keyword evidence="2" id="KW-0472">Membrane</keyword>
<dbReference type="AlphaFoldDB" id="Q6CTV1"/>
<dbReference type="FunCoup" id="Q6CTV1">
    <property type="interactions" value="38"/>
</dbReference>
<dbReference type="HOGENOM" id="CLU_674708_0_0_1"/>
<sequence>MLKCINYHKRTFHTTYFQLAKGNVSWNMALDPAIPKDRSVKAFKTSLQHTIANNAWPSDSSRERRVLLELIAKFSIPHDTLKKQIKRLQLLILQKRISDDDIHNAITKVNSNQIINVVTPKPINLQKELKNLEKTATFHEPRQRPKLQRPLHPTPSQHEVGVKSSNNNVAHPKKDTETETITDKDIEALKKFLERAETQEKQIKKFVLEQQRKYKWSSNQGPASRISSGSLLFQEHLPSVRLRKNSSVGSYLSKCERYIHPFAPTEVREILLYDVTKSKEKIEPPESTILVHVQKKDLFAVVNGGRIAPDQLLAVINQYENGGWKLIGDVNRDTYKIVFQKNYMRPALIETKGKIAITLFGITLGYIAVVQPLIDYINYFNR</sequence>
<dbReference type="eggNOG" id="ENOG502S553">
    <property type="taxonomic scope" value="Eukaryota"/>
</dbReference>
<accession>Q6CTV1</accession>
<feature type="region of interest" description="Disordered" evidence="1">
    <location>
        <begin position="138"/>
        <end position="177"/>
    </location>
</feature>